<feature type="region of interest" description="Disordered" evidence="1">
    <location>
        <begin position="252"/>
        <end position="292"/>
    </location>
</feature>
<dbReference type="Pfam" id="PF00169">
    <property type="entry name" value="PH"/>
    <property type="match status" value="1"/>
</dbReference>
<dbReference type="SUPFAM" id="SSF50729">
    <property type="entry name" value="PH domain-like"/>
    <property type="match status" value="1"/>
</dbReference>
<gene>
    <name evidence="4" type="primary">LOC108568219</name>
</gene>
<organism evidence="3 4">
    <name type="scientific">Nicrophorus vespilloides</name>
    <name type="common">Boreal carrion beetle</name>
    <dbReference type="NCBI Taxonomy" id="110193"/>
    <lineage>
        <taxon>Eukaryota</taxon>
        <taxon>Metazoa</taxon>
        <taxon>Ecdysozoa</taxon>
        <taxon>Arthropoda</taxon>
        <taxon>Hexapoda</taxon>
        <taxon>Insecta</taxon>
        <taxon>Pterygota</taxon>
        <taxon>Neoptera</taxon>
        <taxon>Endopterygota</taxon>
        <taxon>Coleoptera</taxon>
        <taxon>Polyphaga</taxon>
        <taxon>Staphyliniformia</taxon>
        <taxon>Silphidae</taxon>
        <taxon>Nicrophorinae</taxon>
        <taxon>Nicrophorus</taxon>
    </lineage>
</organism>
<dbReference type="InterPro" id="IPR046355">
    <property type="entry name" value="Gab1-4-like"/>
</dbReference>
<feature type="compositionally biased region" description="Low complexity" evidence="1">
    <location>
        <begin position="275"/>
        <end position="292"/>
    </location>
</feature>
<keyword evidence="3" id="KW-1185">Reference proteome</keyword>
<dbReference type="PANTHER" id="PTHR45960:SF2">
    <property type="entry name" value="PROTEIN DAUGHTER OF SEVENLESS"/>
    <property type="match status" value="1"/>
</dbReference>
<evidence type="ECO:0000313" key="4">
    <source>
        <dbReference type="RefSeq" id="XP_017784665.1"/>
    </source>
</evidence>
<feature type="compositionally biased region" description="Polar residues" evidence="1">
    <location>
        <begin position="338"/>
        <end position="351"/>
    </location>
</feature>
<reference evidence="4" key="1">
    <citation type="submission" date="2025-08" db="UniProtKB">
        <authorList>
            <consortium name="RefSeq"/>
        </authorList>
    </citation>
    <scope>IDENTIFICATION</scope>
    <source>
        <tissue evidence="4">Whole Larva</tissue>
    </source>
</reference>
<dbReference type="PANTHER" id="PTHR45960">
    <property type="entry name" value="GRB2-ASSOCIATED-BINDING PROTEIN"/>
    <property type="match status" value="1"/>
</dbReference>
<evidence type="ECO:0000313" key="3">
    <source>
        <dbReference type="Proteomes" id="UP000695000"/>
    </source>
</evidence>
<evidence type="ECO:0000259" key="2">
    <source>
        <dbReference type="PROSITE" id="PS50003"/>
    </source>
</evidence>
<dbReference type="GeneID" id="108568219"/>
<name>A0ABM1NCW5_NICVS</name>
<accession>A0ABM1NCW5</accession>
<dbReference type="PROSITE" id="PS50003">
    <property type="entry name" value="PH_DOMAIN"/>
    <property type="match status" value="1"/>
</dbReference>
<protein>
    <submittedName>
        <fullName evidence="4">GRB2-associated-binding protein 2</fullName>
    </submittedName>
</protein>
<dbReference type="SMART" id="SM00233">
    <property type="entry name" value="PH"/>
    <property type="match status" value="1"/>
</dbReference>
<dbReference type="Gene3D" id="2.30.29.30">
    <property type="entry name" value="Pleckstrin-homology domain (PH domain)/Phosphotyrosine-binding domain (PTB)"/>
    <property type="match status" value="1"/>
</dbReference>
<proteinExistence type="predicted"/>
<dbReference type="RefSeq" id="XP_017784665.1">
    <property type="nucleotide sequence ID" value="XM_017929176.1"/>
</dbReference>
<dbReference type="Proteomes" id="UP000695000">
    <property type="component" value="Unplaced"/>
</dbReference>
<sequence length="621" mass="70249">MPNVSGPEILNEGWLTKSPPTKRIWRGRWRKRWFTLHAGEIPGQYILSYYTDRKSRKLKGSINLDQCEQVDRGFKFEDKNLKFDYMFNIKTPSRTYYLAADTEPEMELWVKCICKICSLQVTSEIDECTYQDELAEIQEKSLNTDVSSPISSSPYILVSECITGKTPILPNQPIEEYNALQQQNIKSYYGRPRNHANESYDSYDPVPAPTYLNFGPKAYDTPRLLQAPPKGSQEEVNYCYFIKNNFGSPLQSPTDTESVFTDDDWSHNVSAQTDSNKSTRPSNSSSVDVDSASQQLNNFRIPDVVPLAPPRPPKPSHIAIPQTYHNLQCSKTIKSDGSKSGTHSKSNSNSDQVVAPINDEMYDFPRSHHLEMTNDVRGTLSRRHCYNNAAPSSIDGHIFTYDASPKPSTSTNIFQYGDDLVDEPASPISQNSSTTAYSNLPSPILLDTPLMPPPVVNRCLKPKRKLSDTRSIASSTAEPPSPRPAPCVDRKLKPTMTFGTMPCQRKAFEVEYDNVSRRHRAAPSPTPPSLGRSYESLVDYDNEQIYHSFPDLNKSKILEYLDLDLDSKSNKHVRNAKAEPLRSPGANTVYKKVDFMKTEAFNNTRNELEKERNKNVPILKK</sequence>
<feature type="compositionally biased region" description="Polar residues" evidence="1">
    <location>
        <begin position="469"/>
        <end position="478"/>
    </location>
</feature>
<feature type="domain" description="PH" evidence="2">
    <location>
        <begin position="8"/>
        <end position="118"/>
    </location>
</feature>
<dbReference type="InterPro" id="IPR001849">
    <property type="entry name" value="PH_domain"/>
</dbReference>
<dbReference type="CDD" id="cd13384">
    <property type="entry name" value="PH_Gab2_2"/>
    <property type="match status" value="1"/>
</dbReference>
<dbReference type="InterPro" id="IPR011993">
    <property type="entry name" value="PH-like_dom_sf"/>
</dbReference>
<feature type="region of interest" description="Disordered" evidence="1">
    <location>
        <begin position="462"/>
        <end position="489"/>
    </location>
</feature>
<feature type="region of interest" description="Disordered" evidence="1">
    <location>
        <begin position="332"/>
        <end position="351"/>
    </location>
</feature>
<evidence type="ECO:0000256" key="1">
    <source>
        <dbReference type="SAM" id="MobiDB-lite"/>
    </source>
</evidence>